<feature type="compositionally biased region" description="Low complexity" evidence="2">
    <location>
        <begin position="850"/>
        <end position="864"/>
    </location>
</feature>
<dbReference type="PROSITE" id="PS50088">
    <property type="entry name" value="ANK_REPEAT"/>
    <property type="match status" value="3"/>
</dbReference>
<feature type="compositionally biased region" description="Low complexity" evidence="2">
    <location>
        <begin position="354"/>
        <end position="371"/>
    </location>
</feature>
<dbReference type="Pfam" id="PF13637">
    <property type="entry name" value="Ank_4"/>
    <property type="match status" value="1"/>
</dbReference>
<dbReference type="Proteomes" id="UP000504606">
    <property type="component" value="Unplaced"/>
</dbReference>
<dbReference type="PRINTS" id="PR01415">
    <property type="entry name" value="ANKYRIN"/>
</dbReference>
<dbReference type="OrthoDB" id="5406014at2759"/>
<feature type="region of interest" description="Disordered" evidence="2">
    <location>
        <begin position="155"/>
        <end position="189"/>
    </location>
</feature>
<dbReference type="AlphaFoldDB" id="A0A9C6WYC3"/>
<feature type="compositionally biased region" description="Low complexity" evidence="2">
    <location>
        <begin position="522"/>
        <end position="534"/>
    </location>
</feature>
<dbReference type="FunFam" id="1.25.40.20:FF:000243">
    <property type="entry name" value="Uncharacterized protein, isoform D"/>
    <property type="match status" value="1"/>
</dbReference>
<feature type="region of interest" description="Disordered" evidence="2">
    <location>
        <begin position="415"/>
        <end position="578"/>
    </location>
</feature>
<feature type="repeat" description="ANK" evidence="1">
    <location>
        <begin position="661"/>
        <end position="683"/>
    </location>
</feature>
<feature type="compositionally biased region" description="Polar residues" evidence="2">
    <location>
        <begin position="156"/>
        <end position="168"/>
    </location>
</feature>
<feature type="repeat" description="ANK" evidence="1">
    <location>
        <begin position="733"/>
        <end position="765"/>
    </location>
</feature>
<gene>
    <name evidence="4" type="primary">LOC113206963</name>
</gene>
<name>A0A9C6WYC3_FRAOC</name>
<feature type="region of interest" description="Disordered" evidence="2">
    <location>
        <begin position="332"/>
        <end position="395"/>
    </location>
</feature>
<dbReference type="InterPro" id="IPR047184">
    <property type="entry name" value="KANK1-4"/>
</dbReference>
<dbReference type="GO" id="GO:0005856">
    <property type="term" value="C:cytoskeleton"/>
    <property type="evidence" value="ECO:0007669"/>
    <property type="project" value="TreeGrafter"/>
</dbReference>
<evidence type="ECO:0000313" key="3">
    <source>
        <dbReference type="Proteomes" id="UP000504606"/>
    </source>
</evidence>
<feature type="region of interest" description="Disordered" evidence="2">
    <location>
        <begin position="59"/>
        <end position="93"/>
    </location>
</feature>
<dbReference type="Pfam" id="PF12796">
    <property type="entry name" value="Ank_2"/>
    <property type="match status" value="1"/>
</dbReference>
<dbReference type="Gene3D" id="1.25.40.20">
    <property type="entry name" value="Ankyrin repeat-containing domain"/>
    <property type="match status" value="1"/>
</dbReference>
<evidence type="ECO:0000256" key="1">
    <source>
        <dbReference type="PROSITE-ProRule" id="PRU00023"/>
    </source>
</evidence>
<evidence type="ECO:0000256" key="2">
    <source>
        <dbReference type="SAM" id="MobiDB-lite"/>
    </source>
</evidence>
<dbReference type="PANTHER" id="PTHR24168:SF21">
    <property type="entry name" value="KANK, ISOFORM D"/>
    <property type="match status" value="1"/>
</dbReference>
<feature type="region of interest" description="Disordered" evidence="2">
    <location>
        <begin position="831"/>
        <end position="886"/>
    </location>
</feature>
<reference evidence="4" key="2">
    <citation type="submission" date="2025-08" db="UniProtKB">
        <authorList>
            <consortium name="RefSeq"/>
        </authorList>
    </citation>
    <scope>IDENTIFICATION</scope>
    <source>
        <tissue evidence="4">Whole organism</tissue>
    </source>
</reference>
<dbReference type="KEGG" id="foc:113206963"/>
<accession>A0A9C6WYC3</accession>
<sequence>MRELEEEVKMIPVLKVQLSVLQEEKRKMLLQIKQVTPIKQNGISHFDVLKIEEPVRSRVRPSSLDGLHANGPPGPPETTATSGPPGPKRRATRDIGVGCTVLTRDVGLMPPPPRLRTVAVGTEPGPQRAPSPRLSLSATWTEDIPQAAATTAARGVQTTSAASHTRGVQTDAEPLPPPAAETRDAGVQAQPMPVQRTHAGVLARTPTAEAAVSCAPKTRDAASSEHTVDDVLCAKCNVRKRTVGVDAAPWSGPEAEQAKRVCLSALGDAASAPEPTAPAAPAVPAKPRTRTVGCGTAGDRINPFSVHRAVNTDPPTVAAVINRGVNTDAIPAPVKPTTVSRGTTADVRTPSSSRATNTDARAATAARATNTEPRSATMARATNTEALARRDAGTATTRKQLVDAGVTCSLADPNAAQRLPAADKSPSRAPFGEELARGAPTPSPPPTLSPLPQSRIPRPSSTTPTSPGPPPRRQFKRQDTYTKEPAPVVDITNKSPPPRRAHAETRQSPDGSPAKRQVATPLLQQGLPGRQQDGGAEDKDAERENSAPPAAASEEDDEEAADEEPHFKPIRNRMKSEPSKEMRAALKVLDDHLQLRQTPPSARAGSVPQELRNAFSIVQLEWFKVSSTKSADPLEVEDYLDYFEYKSTPLLEYVINMTDNSGNTAMHYAVSHGNFDVVSVLLDSKVCNVDVVNTAGYTSVMLVSLAQVRTETHRHVVRRLFHLADVNQRAKQHGQTALMLAVSHGRLDTVRLLLEAGADVNIQDEDGSTALMCAAEHGHLDILKVLLAQPDCDVTVVDHDGSTALSIAMEAGHRDIGVLLYAQEHFSRGSSPYNSLKGRRARSVTPTARPLSGHGLPAAPGAAPSTPPPVRRTATAPGNTAKSKPS</sequence>
<dbReference type="PANTHER" id="PTHR24168">
    <property type="entry name" value="KN MOTIF AND ANKYRIN REPEAT DOMAIN-CONTAINING"/>
    <property type="match status" value="1"/>
</dbReference>
<feature type="compositionally biased region" description="Acidic residues" evidence="2">
    <location>
        <begin position="553"/>
        <end position="562"/>
    </location>
</feature>
<dbReference type="SUPFAM" id="SSF48403">
    <property type="entry name" value="Ankyrin repeat"/>
    <property type="match status" value="1"/>
</dbReference>
<reference evidence="4" key="1">
    <citation type="journal article" date="2018" name="Proc. Natl. Acad. Sci. U.S.A.">
        <title>Phylogenomics and the evolution of hemipteroid insects.</title>
        <authorList>
            <person name="Johnson K.P."/>
            <person name="Dietrich C.H."/>
            <person name="Friedrich F."/>
            <person name="Beutel R.G."/>
            <person name="Wipfler B."/>
            <person name="Peters R.S."/>
            <person name="Allen J.M."/>
            <person name="Petersen M."/>
            <person name="Donath A."/>
            <person name="Walden K.K."/>
            <person name="Kozlov A.M."/>
            <person name="Podsiadlowski L."/>
            <person name="Mayer C."/>
            <person name="Meusemann K."/>
            <person name="Vasilikopoulos A."/>
            <person name="Waterhouse R.M."/>
            <person name="Cameron S.L."/>
            <person name="Weirauch C."/>
            <person name="Swanson D.R."/>
            <person name="Percy D.M."/>
            <person name="Hardy N.B."/>
            <person name="Terry I."/>
            <person name="Liu S."/>
            <person name="Zhou X."/>
            <person name="Misof B."/>
            <person name="Robertson H.M."/>
            <person name="Yoshizawa K."/>
        </authorList>
    </citation>
    <scope>NUCLEOTIDE SEQUENCE</scope>
    <source>
        <tissue evidence="4">Whole organism</tissue>
    </source>
</reference>
<feature type="compositionally biased region" description="Basic and acidic residues" evidence="2">
    <location>
        <begin position="536"/>
        <end position="545"/>
    </location>
</feature>
<dbReference type="GO" id="GO:0030837">
    <property type="term" value="P:negative regulation of actin filament polymerization"/>
    <property type="evidence" value="ECO:0007669"/>
    <property type="project" value="InterPro"/>
</dbReference>
<keyword evidence="1" id="KW-0040">ANK repeat</keyword>
<dbReference type="InterPro" id="IPR002110">
    <property type="entry name" value="Ankyrin_rpt"/>
</dbReference>
<dbReference type="PROSITE" id="PS50297">
    <property type="entry name" value="ANK_REP_REGION"/>
    <property type="match status" value="3"/>
</dbReference>
<evidence type="ECO:0000313" key="4">
    <source>
        <dbReference type="RefSeq" id="XP_052126646.1"/>
    </source>
</evidence>
<proteinExistence type="predicted"/>
<feature type="compositionally biased region" description="Low complexity" evidence="2">
    <location>
        <begin position="450"/>
        <end position="465"/>
    </location>
</feature>
<dbReference type="InterPro" id="IPR036770">
    <property type="entry name" value="Ankyrin_rpt-contain_sf"/>
</dbReference>
<feature type="repeat" description="ANK" evidence="1">
    <location>
        <begin position="766"/>
        <end position="787"/>
    </location>
</feature>
<keyword evidence="3" id="KW-1185">Reference proteome</keyword>
<dbReference type="GeneID" id="113206963"/>
<dbReference type="SMART" id="SM00248">
    <property type="entry name" value="ANK"/>
    <property type="match status" value="4"/>
</dbReference>
<organism evidence="3 4">
    <name type="scientific">Frankliniella occidentalis</name>
    <name type="common">Western flower thrips</name>
    <name type="synonym">Euthrips occidentalis</name>
    <dbReference type="NCBI Taxonomy" id="133901"/>
    <lineage>
        <taxon>Eukaryota</taxon>
        <taxon>Metazoa</taxon>
        <taxon>Ecdysozoa</taxon>
        <taxon>Arthropoda</taxon>
        <taxon>Hexapoda</taxon>
        <taxon>Insecta</taxon>
        <taxon>Pterygota</taxon>
        <taxon>Neoptera</taxon>
        <taxon>Paraneoptera</taxon>
        <taxon>Thysanoptera</taxon>
        <taxon>Terebrantia</taxon>
        <taxon>Thripoidea</taxon>
        <taxon>Thripidae</taxon>
        <taxon>Frankliniella</taxon>
    </lineage>
</organism>
<protein>
    <submittedName>
        <fullName evidence="4">KN motif and ankyrin repeat domain-containing protein 2</fullName>
    </submittedName>
</protein>
<dbReference type="GO" id="GO:0005737">
    <property type="term" value="C:cytoplasm"/>
    <property type="evidence" value="ECO:0007669"/>
    <property type="project" value="TreeGrafter"/>
</dbReference>
<dbReference type="RefSeq" id="XP_052126646.1">
    <property type="nucleotide sequence ID" value="XM_052270686.1"/>
</dbReference>